<dbReference type="GO" id="GO:2000641">
    <property type="term" value="P:regulation of early endosome to late endosome transport"/>
    <property type="evidence" value="ECO:0007669"/>
    <property type="project" value="InterPro"/>
</dbReference>
<geneLocation type="mitochondrion" evidence="4"/>
<proteinExistence type="predicted"/>
<feature type="region of interest" description="Disordered" evidence="1">
    <location>
        <begin position="575"/>
        <end position="596"/>
    </location>
</feature>
<dbReference type="Proteomes" id="UP000290189">
    <property type="component" value="Unassembled WGS sequence"/>
</dbReference>
<dbReference type="EMBL" id="OVEO01000015">
    <property type="protein sequence ID" value="SPR00666.1"/>
    <property type="molecule type" value="Genomic_DNA"/>
</dbReference>
<dbReference type="GO" id="GO:0007032">
    <property type="term" value="P:endosome organization"/>
    <property type="evidence" value="ECO:0007669"/>
    <property type="project" value="InterPro"/>
</dbReference>
<evidence type="ECO:0000313" key="3">
    <source>
        <dbReference type="EMBL" id="CEO96796.1"/>
    </source>
</evidence>
<dbReference type="OrthoDB" id="69656at2759"/>
<dbReference type="InterPro" id="IPR016024">
    <property type="entry name" value="ARM-type_fold"/>
</dbReference>
<feature type="region of interest" description="Disordered" evidence="1">
    <location>
        <begin position="1738"/>
        <end position="1773"/>
    </location>
</feature>
<dbReference type="EMBL" id="CDSF01000076">
    <property type="protein sequence ID" value="CEO96796.1"/>
    <property type="molecule type" value="Genomic_DNA"/>
</dbReference>
<dbReference type="Pfam" id="PF19432">
    <property type="entry name" value="RME-8_N"/>
    <property type="match status" value="1"/>
</dbReference>
<dbReference type="STRING" id="37360.A0A0G4INI6"/>
<feature type="domain" description="DnaJ homologue subfamily C GRV2/DNAJC13 N-terminal" evidence="2">
    <location>
        <begin position="344"/>
        <end position="432"/>
    </location>
</feature>
<dbReference type="InterPro" id="IPR044978">
    <property type="entry name" value="GRV2/DNAJC13"/>
</dbReference>
<evidence type="ECO:0000313" key="5">
    <source>
        <dbReference type="Proteomes" id="UP000039324"/>
    </source>
</evidence>
<dbReference type="InterPro" id="IPR011989">
    <property type="entry name" value="ARM-like"/>
</dbReference>
<name>A0A0G4INI6_PLABS</name>
<dbReference type="InterPro" id="IPR045802">
    <property type="entry name" value="GRV2/DNAJC13_N"/>
</dbReference>
<accession>A0A0G4INI6</accession>
<organism evidence="3 5">
    <name type="scientific">Plasmodiophora brassicae</name>
    <name type="common">Clubroot disease agent</name>
    <dbReference type="NCBI Taxonomy" id="37360"/>
    <lineage>
        <taxon>Eukaryota</taxon>
        <taxon>Sar</taxon>
        <taxon>Rhizaria</taxon>
        <taxon>Endomyxa</taxon>
        <taxon>Phytomyxea</taxon>
        <taxon>Plasmodiophorida</taxon>
        <taxon>Plasmodiophoridae</taxon>
        <taxon>Plasmodiophora</taxon>
    </lineage>
</organism>
<evidence type="ECO:0000256" key="1">
    <source>
        <dbReference type="SAM" id="MobiDB-lite"/>
    </source>
</evidence>
<keyword evidence="4" id="KW-0496">Mitochondrion</keyword>
<dbReference type="Gene3D" id="1.25.10.10">
    <property type="entry name" value="Leucine-rich Repeat Variant"/>
    <property type="match status" value="1"/>
</dbReference>
<gene>
    <name evidence="3" type="ORF">PBRA_005400</name>
    <name evidence="4" type="ORF">PLBR_LOCUS7881</name>
</gene>
<reference evidence="3 5" key="1">
    <citation type="submission" date="2015-02" db="EMBL/GenBank/DDBJ databases">
        <authorList>
            <person name="Chooi Y.-H."/>
        </authorList>
    </citation>
    <scope>NUCLEOTIDE SEQUENCE [LARGE SCALE GENOMIC DNA]</scope>
    <source>
        <strain evidence="3">E3</strain>
    </source>
</reference>
<dbReference type="Proteomes" id="UP000039324">
    <property type="component" value="Unassembled WGS sequence"/>
</dbReference>
<dbReference type="SUPFAM" id="SSF48371">
    <property type="entry name" value="ARM repeat"/>
    <property type="match status" value="1"/>
</dbReference>
<dbReference type="GO" id="GO:0010008">
    <property type="term" value="C:endosome membrane"/>
    <property type="evidence" value="ECO:0007669"/>
    <property type="project" value="TreeGrafter"/>
</dbReference>
<evidence type="ECO:0000313" key="6">
    <source>
        <dbReference type="Proteomes" id="UP000290189"/>
    </source>
</evidence>
<sequence>MGNDLSVEAKTVIKKVLDLRKDDSNWRPVIEEFNRVVPPDFSTKKFDDRRIVDLVLTLLQTQLKDAHGDARGITNLLEASRRLLKFKGLYKTIPVGGKTSILPWIQCLQHEAPEIVEASLNVMRNFVEYTGLETKDDVKVAIESQARDLLFQSKGYQVLVDVLQRFAATQHWVIVAGTLRILTITLLNGARSTPADVVAPIVASLQKIVGPLLDLSYDPNPDICYFGILTVQAVMMHSDPKATRSIQNQALSSGCLLRHFHLSVSGERALQEQRQIGPNAKAIVLESRNLIGLLSDGHTKATETLQRCLPNHLLKHLCENHPYPKVFNFVKVRSGLTTTDATWQRYQKGTHRANWIAVFAELDKEHSLPHLIWNDTTRKELLETLHLEIVELEHQKKRNPAAEWDYEGFEPRYASVEAELQVHGYYLRMLIATLNDPKSTYEINQKDLVVLINHLYNHAVIEDKPAWKLACLRCMSALYKRYSQVLLDFEPLAYLVWLMTPKHTRPLWRDHILDFFRDLLHHQPNARRFMQADGCRHIVTYMCQVHSGPAKYLHGRHMTLEPLYAVPIKATSSGHLEPAGGGGDDDAGGVGDPNEFGPLPEPLSNGALADICIDLLKLLLSRVPRLCKSITKTTEFQYILQFLLSPDTAQAVRIMPVITQLSSGSVSAQSTLSQRGAVLFALCAIGDRTDLSIIQFLQTFHAKQADDTIEYGVSALTPFLPFPMVRYLQLQTAERFLEVFDGQADQADLIWSPALRARLLDSVRSDVRPFCDQLRERPMALYTYARPTTVVYPELADEVCCGGIYLRNLVIDPTFAVADPVFMVNGFVGAMKAGLKDADLDLLLQSQIIAVERFPDLSDCRTYPAFVELLRVLTREIRQDIDLRLVEKAADLMHRLLTLPNSLNLASCLQHDAFVGTSQSLLNTVQLESADGKTDGLLQKLLRIMHILAFANDEAFLTVHENPQVIVELVALIAGPYAQDHADIAVEAVRLFKLLAEASVTCRDLLTSGAIVNLLNLAVFFDEHGDLAKEATGALVSLSGVQNPPDLVDQDIRRVLRGLLTSGLHVRLGKPDKFAHDCRAAFYQPCLIWGNQQRKELQDYLKKQSELIGKAHTWECYAPDKFKFEFTGLNTEIQVGDVYLKLYNLQEDFVIPNEPAVFLVELVEYLKARAMSLVTDGQSAMALVCEQVSTTAASIKRLLKDSPALMNSEPKDRLVAVVNGLFDSLNPMVMHTALLVIDALAQSPASFSLTTQYAFVLHRVVNFRRKAIGEYPSLEFTLRILHNLCTKDSEVVDAFFDDGFLISIMYIFAESGKEIPQTRRQCTAIFGTLVNDPRKGEAYMEMLTHLLAPTFREHLLKGSENPNALLEFYDDDHDTPVVFWTEGCRQDLACFLKQELESILEHQREALKAGVNSPPYQWNWASIPERFSQKTLGAQLYIDGIYINAFNANPYFQVKPDRFFVKLVEALYGVFSEYESFRDDKQTEWVNRSVANLLALWEAVLNLLTNLPHLQDRCVDYLDYVFGYFHPSVDVELQLVALRVTCILATNALCAENIAKFRLVKNLLPLLGTLRDRGSIPQILSFLLDVIRRSSPVVAQIRSTGGIIMLLNVILDKTQRREDRENAAMIVSAMVQDNVYGISIADYVAFILTDKFRTIFQSRPSKFIDFVDADHTSSVDSRIWNGKTRQAITTLLKSQTDELSTAMWFWDGVSDVWDVNLLASVWDDVIVKPKSVPVSMATGGDLLPPKVDDQPLDASKVPSTAMPLPASTKPEGQ</sequence>
<reference evidence="4 6" key="2">
    <citation type="submission" date="2018-03" db="EMBL/GenBank/DDBJ databases">
        <authorList>
            <person name="Fogelqvist J."/>
        </authorList>
    </citation>
    <scope>NUCLEOTIDE SEQUENCE [LARGE SCALE GENOMIC DNA]</scope>
</reference>
<evidence type="ECO:0000313" key="4">
    <source>
        <dbReference type="EMBL" id="SPR00666.1"/>
    </source>
</evidence>
<keyword evidence="5" id="KW-1185">Reference proteome</keyword>
<dbReference type="PANTHER" id="PTHR36983:SF2">
    <property type="entry name" value="DNAJ HOMOLOG SUBFAMILY C MEMBER 13"/>
    <property type="match status" value="1"/>
</dbReference>
<dbReference type="OMA" id="IGMLERX"/>
<dbReference type="PANTHER" id="PTHR36983">
    <property type="entry name" value="DNAJ HOMOLOG SUBFAMILY C MEMBER 13"/>
    <property type="match status" value="1"/>
</dbReference>
<protein>
    <recommendedName>
        <fullName evidence="2">DnaJ homologue subfamily C GRV2/DNAJC13 N-terminal domain-containing protein</fullName>
    </recommendedName>
</protein>
<dbReference type="GO" id="GO:0006898">
    <property type="term" value="P:receptor-mediated endocytosis"/>
    <property type="evidence" value="ECO:0007669"/>
    <property type="project" value="TreeGrafter"/>
</dbReference>
<evidence type="ECO:0000259" key="2">
    <source>
        <dbReference type="Pfam" id="PF19432"/>
    </source>
</evidence>